<accession>A0ACC1YQT2</accession>
<dbReference type="Proteomes" id="UP001164539">
    <property type="component" value="Chromosome 2"/>
</dbReference>
<protein>
    <submittedName>
        <fullName evidence="1">Formin-like protein</fullName>
    </submittedName>
</protein>
<organism evidence="1 2">
    <name type="scientific">Melia azedarach</name>
    <name type="common">Chinaberry tree</name>
    <dbReference type="NCBI Taxonomy" id="155640"/>
    <lineage>
        <taxon>Eukaryota</taxon>
        <taxon>Viridiplantae</taxon>
        <taxon>Streptophyta</taxon>
        <taxon>Embryophyta</taxon>
        <taxon>Tracheophyta</taxon>
        <taxon>Spermatophyta</taxon>
        <taxon>Magnoliopsida</taxon>
        <taxon>eudicotyledons</taxon>
        <taxon>Gunneridae</taxon>
        <taxon>Pentapetalae</taxon>
        <taxon>rosids</taxon>
        <taxon>malvids</taxon>
        <taxon>Sapindales</taxon>
        <taxon>Meliaceae</taxon>
        <taxon>Melia</taxon>
    </lineage>
</organism>
<reference evidence="1 2" key="1">
    <citation type="journal article" date="2023" name="Science">
        <title>Complex scaffold remodeling in plant triterpene biosynthesis.</title>
        <authorList>
            <person name="De La Pena R."/>
            <person name="Hodgson H."/>
            <person name="Liu J.C."/>
            <person name="Stephenson M.J."/>
            <person name="Martin A.C."/>
            <person name="Owen C."/>
            <person name="Harkess A."/>
            <person name="Leebens-Mack J."/>
            <person name="Jimenez L.E."/>
            <person name="Osbourn A."/>
            <person name="Sattely E.S."/>
        </authorList>
    </citation>
    <scope>NUCLEOTIDE SEQUENCE [LARGE SCALE GENOMIC DNA]</scope>
    <source>
        <strain evidence="2">cv. JPN11</strain>
        <tissue evidence="1">Leaf</tissue>
    </source>
</reference>
<sequence length="945" mass="102801">MIVMIFQEGMGAIRTCYFIFLVVVLCGSLVVSSDYRRTREEEFLCQVVDPATGEIDDNLAQLLWYSCGIDLIRLKEVVEDLNLCLPEETPGSTDGSNPRSQSLEKSSVEKFNNVLHPHLKQTLLHCIRKNNLLLHVARGGGSWSTRYIESLLPRRLAEIPTPASAPAPALAPAPAPARGRALVTSPMHPPAISPVQVPKAKPSSPPKPFFPIDSSSPPAVDTNSGSGGNAQADKRKNNHKSVIIAVVVTAAVTFVLAALFFLCCSRLCRTGSGVRQNDERPLLSLSMSDYSVGSRNSIKDEKLGHQALLINPNQNQKASSLDGKFSPDSNFMRTSLDGSASLGAFGDTSSNTNGQVLLPPPPGRVGATSPGMPPLKPPPGRAQPLPPEPPASLRLPTSPPPPPPPPPKPSGAAGPPAPRPPPPPPMAPGAKPGPPPPPLPRGGPGPPRPPPPMPGGSKVPRPPLGSKHPSNSEGTGAESDADAPKTKLKPFFWDKVLANPDHSMVWHQLKSGSFQFNEEMIETLFGYAPNDKNKNARKKESSSLDQGPQYIQIIDPKKAQNMSIMLKALNVTMEEVCDALLEGNELPAELIQTLLKMAPTQEEELKLRLFNGEVSQLGPAERFLKALVGIPFAFKRMEALLFMCTLQEEYTVTKESFEALEVACKELRNSRLFLKLLEAVLKTGNRMNDGTFRGGAQAFKLDTLLKLADVKGVDGKTTLLHFVVQEIIRSEGVRAARAARQSKSFSSVKTDDLLEEISNETDEDYRNLGLQAVSRLSSELENVKKAAALDADSLTGTVSKLGHALLKARDFLNSEMKDSEENSGFHETLKSFVQNAEVDVRWLLEEEKRIMNLVKSTGDYFHGNAGKDEGLRLFSIVRDFLIMLDKVCKEVREAPKKSAKTLKKDESTVSSSSDARQQPTPDLRQRLFPAIAERRIDDFSSDEES</sequence>
<gene>
    <name evidence="1" type="ORF">OWV82_004917</name>
</gene>
<dbReference type="EMBL" id="CM051395">
    <property type="protein sequence ID" value="KAJ4726160.1"/>
    <property type="molecule type" value="Genomic_DNA"/>
</dbReference>
<evidence type="ECO:0000313" key="1">
    <source>
        <dbReference type="EMBL" id="KAJ4726160.1"/>
    </source>
</evidence>
<evidence type="ECO:0000313" key="2">
    <source>
        <dbReference type="Proteomes" id="UP001164539"/>
    </source>
</evidence>
<proteinExistence type="predicted"/>
<comment type="caution">
    <text evidence="1">The sequence shown here is derived from an EMBL/GenBank/DDBJ whole genome shotgun (WGS) entry which is preliminary data.</text>
</comment>
<name>A0ACC1YQT2_MELAZ</name>
<keyword evidence="2" id="KW-1185">Reference proteome</keyword>